<dbReference type="AlphaFoldDB" id="A0A382L2C8"/>
<evidence type="ECO:0000313" key="1">
    <source>
        <dbReference type="EMBL" id="SVC29945.1"/>
    </source>
</evidence>
<feature type="non-terminal residue" evidence="1">
    <location>
        <position position="343"/>
    </location>
</feature>
<protein>
    <submittedName>
        <fullName evidence="1">Uncharacterized protein</fullName>
    </submittedName>
</protein>
<accession>A0A382L2C8</accession>
<reference evidence="1" key="1">
    <citation type="submission" date="2018-05" db="EMBL/GenBank/DDBJ databases">
        <authorList>
            <person name="Lanie J.A."/>
            <person name="Ng W.-L."/>
            <person name="Kazmierczak K.M."/>
            <person name="Andrzejewski T.M."/>
            <person name="Davidsen T.M."/>
            <person name="Wayne K.J."/>
            <person name="Tettelin H."/>
            <person name="Glass J.I."/>
            <person name="Rusch D."/>
            <person name="Podicherti R."/>
            <person name="Tsui H.-C.T."/>
            <person name="Winkler M.E."/>
        </authorList>
    </citation>
    <scope>NUCLEOTIDE SEQUENCE</scope>
</reference>
<name>A0A382L2C8_9ZZZZ</name>
<proteinExistence type="predicted"/>
<gene>
    <name evidence="1" type="ORF">METZ01_LOCUS282799</name>
</gene>
<organism evidence="1">
    <name type="scientific">marine metagenome</name>
    <dbReference type="NCBI Taxonomy" id="408172"/>
    <lineage>
        <taxon>unclassified sequences</taxon>
        <taxon>metagenomes</taxon>
        <taxon>ecological metagenomes</taxon>
    </lineage>
</organism>
<dbReference type="EMBL" id="UINC01083843">
    <property type="protein sequence ID" value="SVC29945.1"/>
    <property type="molecule type" value="Genomic_DNA"/>
</dbReference>
<sequence length="343" mass="39843">MSFKNQGSLKRIILIKTVVLIALLLPANTMALEVYSFVTNGCNFETGLVVNTDEEHVFILNTEGMLKKVERGEIELILVYNIHNNPIKSLDLINEAEDYLREVKIDDTEQTQFVGWPIKFFEDLIVFFDIQGKLHLVDIEKISYFSYPQKINKSGKKPINYEKVDFGLGWTLPQCKRQKLKASKYADPTRVISDHIKIIKFLSTYKEGFHKLKQFQKKTTFYAKPFLYEKDTRFGFNYVNQRSLQELNFIWPFYFQWSSGNPYASQGEYIIFSKPVELLPSLEPHAVLRSDVKSHFFTGTFVGNIHCFSAGKFCLIKNKSSFSNIFSDVSLNDHLVFTQFNHL</sequence>